<evidence type="ECO:0000313" key="5">
    <source>
        <dbReference type="EMBL" id="DAD75527.1"/>
    </source>
</evidence>
<evidence type="ECO:0000256" key="3">
    <source>
        <dbReference type="ARBA" id="ARBA00022801"/>
    </source>
</evidence>
<evidence type="ECO:0000259" key="4">
    <source>
        <dbReference type="SMART" id="SM00990"/>
    </source>
</evidence>
<dbReference type="Gene3D" id="3.40.1350.10">
    <property type="match status" value="1"/>
</dbReference>
<dbReference type="GO" id="GO:0016788">
    <property type="term" value="F:hydrolase activity, acting on ester bonds"/>
    <property type="evidence" value="ECO:0007669"/>
    <property type="project" value="InterPro"/>
</dbReference>
<comment type="cofactor">
    <cofactor evidence="1">
        <name>Mg(2+)</name>
        <dbReference type="ChEBI" id="CHEBI:18420"/>
    </cofactor>
</comment>
<dbReference type="InterPro" id="IPR011856">
    <property type="entry name" value="tRNA_endonuc-like_dom_sf"/>
</dbReference>
<keyword evidence="2" id="KW-0540">Nuclease</keyword>
<feature type="domain" description="VRR-NUC" evidence="4">
    <location>
        <begin position="28"/>
        <end position="132"/>
    </location>
</feature>
<reference evidence="5" key="1">
    <citation type="journal article" date="2021" name="Proc. Natl. Acad. Sci. U.S.A.">
        <title>A Catalog of Tens of Thousands of Viruses from Human Metagenomes Reveals Hidden Associations with Chronic Diseases.</title>
        <authorList>
            <person name="Tisza M.J."/>
            <person name="Buck C.B."/>
        </authorList>
    </citation>
    <scope>NUCLEOTIDE SEQUENCE</scope>
    <source>
        <strain evidence="5">CtM7c3</strain>
    </source>
</reference>
<dbReference type="GO" id="GO:0003676">
    <property type="term" value="F:nucleic acid binding"/>
    <property type="evidence" value="ECO:0007669"/>
    <property type="project" value="InterPro"/>
</dbReference>
<proteinExistence type="predicted"/>
<evidence type="ECO:0000256" key="1">
    <source>
        <dbReference type="ARBA" id="ARBA00001946"/>
    </source>
</evidence>
<keyword evidence="3" id="KW-0378">Hydrolase</keyword>
<dbReference type="InterPro" id="IPR014883">
    <property type="entry name" value="VRR_NUC"/>
</dbReference>
<sequence length="145" mass="16621">MDIPYAKAKKSKAANTFDLWSTGKEIAMTETQEQIALIKWTQQPSIRQRYPELALLFHVPNERPDKVQASILKKMGVKRGVPDLLLPVPTGQYHGLFIEMKTLTGRISDDQLWWIEHLKANGYACHVCRGWKAASEVLLWYLGQE</sequence>
<dbReference type="GO" id="GO:0004518">
    <property type="term" value="F:nuclease activity"/>
    <property type="evidence" value="ECO:0007669"/>
    <property type="project" value="UniProtKB-KW"/>
</dbReference>
<name>A0A8S5M0E5_9CAUD</name>
<dbReference type="Pfam" id="PF08774">
    <property type="entry name" value="VRR_NUC"/>
    <property type="match status" value="1"/>
</dbReference>
<dbReference type="EMBL" id="BK014785">
    <property type="protein sequence ID" value="DAD75527.1"/>
    <property type="molecule type" value="Genomic_DNA"/>
</dbReference>
<dbReference type="SMART" id="SM00990">
    <property type="entry name" value="VRR_NUC"/>
    <property type="match status" value="1"/>
</dbReference>
<accession>A0A8S5M0E5</accession>
<protein>
    <submittedName>
        <fullName evidence="5">Nuclease</fullName>
    </submittedName>
</protein>
<evidence type="ECO:0000256" key="2">
    <source>
        <dbReference type="ARBA" id="ARBA00022722"/>
    </source>
</evidence>
<organism evidence="5">
    <name type="scientific">Siphoviridae sp. ctM7c3</name>
    <dbReference type="NCBI Taxonomy" id="2826257"/>
    <lineage>
        <taxon>Viruses</taxon>
        <taxon>Duplodnaviria</taxon>
        <taxon>Heunggongvirae</taxon>
        <taxon>Uroviricota</taxon>
        <taxon>Caudoviricetes</taxon>
    </lineage>
</organism>